<comment type="caution">
    <text evidence="1">The sequence shown here is derived from an EMBL/GenBank/DDBJ whole genome shotgun (WGS) entry which is preliminary data.</text>
</comment>
<proteinExistence type="predicted"/>
<evidence type="ECO:0008006" key="3">
    <source>
        <dbReference type="Google" id="ProtNLM"/>
    </source>
</evidence>
<dbReference type="AlphaFoldDB" id="A0A1C2DD77"/>
<accession>A0A1C2DD77</accession>
<dbReference type="Pfam" id="PF08875">
    <property type="entry name" value="DUF1833"/>
    <property type="match status" value="1"/>
</dbReference>
<evidence type="ECO:0000313" key="1">
    <source>
        <dbReference type="EMBL" id="OCX12710.1"/>
    </source>
</evidence>
<protein>
    <recommendedName>
        <fullName evidence="3">DUF1833 domain-containing protein</fullName>
    </recommendedName>
</protein>
<organism evidence="1 2">
    <name type="scientific">Mesorhizobium hungaricum</name>
    <dbReference type="NCBI Taxonomy" id="1566387"/>
    <lineage>
        <taxon>Bacteria</taxon>
        <taxon>Pseudomonadati</taxon>
        <taxon>Pseudomonadota</taxon>
        <taxon>Alphaproteobacteria</taxon>
        <taxon>Hyphomicrobiales</taxon>
        <taxon>Phyllobacteriaceae</taxon>
        <taxon>Mesorhizobium</taxon>
    </lineage>
</organism>
<gene>
    <name evidence="1" type="ORF">QV13_24235</name>
</gene>
<name>A0A1C2DD77_9HYPH</name>
<dbReference type="EMBL" id="MDEO01000036">
    <property type="protein sequence ID" value="OCX12710.1"/>
    <property type="molecule type" value="Genomic_DNA"/>
</dbReference>
<dbReference type="RefSeq" id="WP_024922430.1">
    <property type="nucleotide sequence ID" value="NZ_MDEO01000036.1"/>
</dbReference>
<evidence type="ECO:0000313" key="2">
    <source>
        <dbReference type="Proteomes" id="UP000094412"/>
    </source>
</evidence>
<dbReference type="Proteomes" id="UP000094412">
    <property type="component" value="Unassembled WGS sequence"/>
</dbReference>
<dbReference type="STRING" id="1566387.QV13_24235"/>
<sequence>MSRAISLNAARQIDALATDAVAVFLVIIEHIDLEEPLRISSDNAERLSTEPLTYGTRSTYGSIDGTPRPFYFTGMQVIPPDDEEDGEPTATLVLDVLDTDIVGLLTSTTIPATGRIAIVMADTPNLIEFETAGLSLKGANGDWGQVALRLSMKDLYDEPYPATRMSKERFPGLHR</sequence>
<keyword evidence="2" id="KW-1185">Reference proteome</keyword>
<reference evidence="1 2" key="1">
    <citation type="submission" date="2016-08" db="EMBL/GenBank/DDBJ databases">
        <title>Whole genome sequence of Mesorhizobium sp. strain UASWS1009 isolated from industrial sewage.</title>
        <authorList>
            <person name="Crovadore J."/>
            <person name="Calmin G."/>
            <person name="Chablais R."/>
            <person name="Cochard B."/>
            <person name="Lefort F."/>
        </authorList>
    </citation>
    <scope>NUCLEOTIDE SEQUENCE [LARGE SCALE GENOMIC DNA]</scope>
    <source>
        <strain evidence="1 2">UASWS1009</strain>
    </source>
</reference>
<dbReference type="InterPro" id="IPR014974">
    <property type="entry name" value="DUF1833"/>
</dbReference>